<proteinExistence type="predicted"/>
<dbReference type="AlphaFoldDB" id="A0A2X0QR33"/>
<feature type="transmembrane region" description="Helical" evidence="1">
    <location>
        <begin position="41"/>
        <end position="59"/>
    </location>
</feature>
<sequence>MSKAVQEILIYVVVAISSLLVLGYAVHMLVGGLVSPETEQLLITVTCIVGIIAIGWMFWDVLQRRKGIK</sequence>
<keyword evidence="1" id="KW-0472">Membrane</keyword>
<evidence type="ECO:0000313" key="2">
    <source>
        <dbReference type="EMBL" id="SPS04463.1"/>
    </source>
</evidence>
<keyword evidence="1" id="KW-0812">Transmembrane</keyword>
<dbReference type="EMBL" id="LS423452">
    <property type="protein sequence ID" value="SPS04463.1"/>
    <property type="molecule type" value="Genomic_DNA"/>
</dbReference>
<keyword evidence="1" id="KW-1133">Transmembrane helix</keyword>
<name>A0A2X0QR33_9PROT</name>
<accession>A0A2X0QR33</accession>
<gene>
    <name evidence="2" type="ORF">NITFAB_0052</name>
</gene>
<feature type="transmembrane region" description="Helical" evidence="1">
    <location>
        <begin position="9"/>
        <end position="29"/>
    </location>
</feature>
<protein>
    <submittedName>
        <fullName evidence="2">Uncharacterized protein</fullName>
    </submittedName>
</protein>
<reference evidence="2" key="1">
    <citation type="submission" date="2018-05" db="EMBL/GenBank/DDBJ databases">
        <authorList>
            <person name="Lanie J.A."/>
            <person name="Ng W.-L."/>
            <person name="Kazmierczak K.M."/>
            <person name="Andrzejewski T.M."/>
            <person name="Davidsen T.M."/>
            <person name="Wayne K.J."/>
            <person name="Tettelin H."/>
            <person name="Glass J.I."/>
            <person name="Rusch D."/>
            <person name="Podicherti R."/>
            <person name="Tsui H.-C.T."/>
            <person name="Winkler M.E."/>
        </authorList>
    </citation>
    <scope>NUCLEOTIDE SEQUENCE</scope>
    <source>
        <strain evidence="2">KNB</strain>
    </source>
</reference>
<organism evidence="2">
    <name type="scientific">Candidatus Nitrotoga fabula</name>
    <dbReference type="NCBI Taxonomy" id="2182327"/>
    <lineage>
        <taxon>Bacteria</taxon>
        <taxon>Pseudomonadati</taxon>
        <taxon>Pseudomonadota</taxon>
        <taxon>Betaproteobacteria</taxon>
        <taxon>Nitrosomonadales</taxon>
        <taxon>Gallionellaceae</taxon>
        <taxon>Candidatus Nitrotoga</taxon>
    </lineage>
</organism>
<evidence type="ECO:0000256" key="1">
    <source>
        <dbReference type="SAM" id="Phobius"/>
    </source>
</evidence>